<dbReference type="Proteomes" id="UP000249340">
    <property type="component" value="Chromosome"/>
</dbReference>
<dbReference type="AlphaFoldDB" id="A0A345T5J1"/>
<evidence type="ECO:0000313" key="2">
    <source>
        <dbReference type="Proteomes" id="UP000249340"/>
    </source>
</evidence>
<organism evidence="1 2">
    <name type="scientific">Peterkaempfera bronchialis</name>
    <dbReference type="NCBI Taxonomy" id="2126346"/>
    <lineage>
        <taxon>Bacteria</taxon>
        <taxon>Bacillati</taxon>
        <taxon>Actinomycetota</taxon>
        <taxon>Actinomycetes</taxon>
        <taxon>Kitasatosporales</taxon>
        <taxon>Streptomycetaceae</taxon>
        <taxon>Peterkaempfera</taxon>
    </lineage>
</organism>
<protein>
    <recommendedName>
        <fullName evidence="3">SMI1/KNR4 family protein</fullName>
    </recommendedName>
</protein>
<dbReference type="KEGG" id="stri:C7M71_006805"/>
<dbReference type="EMBL" id="CP031264">
    <property type="protein sequence ID" value="AXI81246.1"/>
    <property type="molecule type" value="Genomic_DNA"/>
</dbReference>
<reference evidence="2" key="1">
    <citation type="submission" date="2018-07" db="EMBL/GenBank/DDBJ databases">
        <title>Streptacidiphilus bronchialis DSM 106435 chromosome.</title>
        <authorList>
            <person name="Batra D."/>
            <person name="Gulvik C.A."/>
        </authorList>
    </citation>
    <scope>NUCLEOTIDE SEQUENCE [LARGE SCALE GENOMIC DNA]</scope>
    <source>
        <strain evidence="2">DSM 106435</strain>
    </source>
</reference>
<name>A0A345T5J1_9ACTN</name>
<dbReference type="OrthoDB" id="264195at2"/>
<gene>
    <name evidence="1" type="ORF">C7M71_006805</name>
</gene>
<keyword evidence="2" id="KW-1185">Reference proteome</keyword>
<dbReference type="PANTHER" id="PTHR32011">
    <property type="entry name" value="OS08G0472400 PROTEIN"/>
    <property type="match status" value="1"/>
</dbReference>
<proteinExistence type="predicted"/>
<evidence type="ECO:0008006" key="3">
    <source>
        <dbReference type="Google" id="ProtNLM"/>
    </source>
</evidence>
<evidence type="ECO:0000313" key="1">
    <source>
        <dbReference type="EMBL" id="AXI81246.1"/>
    </source>
</evidence>
<dbReference type="PANTHER" id="PTHR32011:SF6">
    <property type="entry name" value="KNR4_SMI1-LIKE DOMAIN-CONTAINING PROTEIN"/>
    <property type="match status" value="1"/>
</dbReference>
<accession>A0A345T5J1</accession>
<sequence length="175" mass="19101">MLLAGLPTEIAPGLDEAELAGVERRWGFRFAPEHRTLLSAGLPLGDGWPDWRSGDPDRLAARLAWPVEGVLSEVGPTSFWVPAWGPRPGDDAEAEAAIRLLLAGAPAMVPVFGHRYLPADPEVTGYPVLSMYGVDVIHYGLDLLDYLYREFGVGEPAEDRLPLRVPFWSDVIDAA</sequence>